<name>A0A5B0PSK5_PUCGR</name>
<feature type="compositionally biased region" description="Low complexity" evidence="1">
    <location>
        <begin position="50"/>
        <end position="63"/>
    </location>
</feature>
<gene>
    <name evidence="3" type="ORF">PGT21_016399</name>
    <name evidence="2" type="ORF">PGTUg99_035836</name>
</gene>
<evidence type="ECO:0000313" key="2">
    <source>
        <dbReference type="EMBL" id="KAA1068677.1"/>
    </source>
</evidence>
<evidence type="ECO:0000313" key="4">
    <source>
        <dbReference type="Proteomes" id="UP000324748"/>
    </source>
</evidence>
<dbReference type="Proteomes" id="UP000324748">
    <property type="component" value="Unassembled WGS sequence"/>
</dbReference>
<dbReference type="Proteomes" id="UP000325313">
    <property type="component" value="Unassembled WGS sequence"/>
</dbReference>
<feature type="region of interest" description="Disordered" evidence="1">
    <location>
        <begin position="170"/>
        <end position="213"/>
    </location>
</feature>
<evidence type="ECO:0000313" key="3">
    <source>
        <dbReference type="EMBL" id="KAA1104251.1"/>
    </source>
</evidence>
<sequence length="213" mass="22265">MTNQIPLTVTLGHEEQGTDHSATPGSADPHASGHLSYLSPAAQGHLIPPGGLITNSNNNQNGNFGSGGQVTRRHGSPALLPVDLASYTSVFEEDLNPRNNFHKLQSSFAANRINDAGSLILASKTSATYSNAALDSSLGPLVGLTPLCVGSNVQMLYTEVNVVMDKQHDQGGLAEVSEHHEEAPGLGVTTSNPATQPKGDIEQDPKTVVLTRA</sequence>
<reference evidence="4 5" key="1">
    <citation type="submission" date="2019-05" db="EMBL/GenBank/DDBJ databases">
        <title>Emergence of the Ug99 lineage of the wheat stem rust pathogen through somatic hybridization.</title>
        <authorList>
            <person name="Li F."/>
            <person name="Upadhyaya N.M."/>
            <person name="Sperschneider J."/>
            <person name="Matny O."/>
            <person name="Nguyen-Phuc H."/>
            <person name="Mago R."/>
            <person name="Raley C."/>
            <person name="Miller M.E."/>
            <person name="Silverstein K.A.T."/>
            <person name="Henningsen E."/>
            <person name="Hirsch C.D."/>
            <person name="Visser B."/>
            <person name="Pretorius Z.A."/>
            <person name="Steffenson B.J."/>
            <person name="Schwessinger B."/>
            <person name="Dodds P.N."/>
            <person name="Figueroa M."/>
        </authorList>
    </citation>
    <scope>NUCLEOTIDE SEQUENCE [LARGE SCALE GENOMIC DNA]</scope>
    <source>
        <strain evidence="3">21-0</strain>
        <strain evidence="2 5">Ug99</strain>
    </source>
</reference>
<dbReference type="EMBL" id="VDEP01000505">
    <property type="protein sequence ID" value="KAA1068677.1"/>
    <property type="molecule type" value="Genomic_DNA"/>
</dbReference>
<accession>A0A5B0PSK5</accession>
<keyword evidence="4" id="KW-1185">Reference proteome</keyword>
<proteinExistence type="predicted"/>
<dbReference type="AlphaFoldDB" id="A0A5B0PSK5"/>
<organism evidence="3 4">
    <name type="scientific">Puccinia graminis f. sp. tritici</name>
    <dbReference type="NCBI Taxonomy" id="56615"/>
    <lineage>
        <taxon>Eukaryota</taxon>
        <taxon>Fungi</taxon>
        <taxon>Dikarya</taxon>
        <taxon>Basidiomycota</taxon>
        <taxon>Pucciniomycotina</taxon>
        <taxon>Pucciniomycetes</taxon>
        <taxon>Pucciniales</taxon>
        <taxon>Pucciniaceae</taxon>
        <taxon>Puccinia</taxon>
    </lineage>
</organism>
<dbReference type="EMBL" id="VSWC01000041">
    <property type="protein sequence ID" value="KAA1104251.1"/>
    <property type="molecule type" value="Genomic_DNA"/>
</dbReference>
<comment type="caution">
    <text evidence="3">The sequence shown here is derived from an EMBL/GenBank/DDBJ whole genome shotgun (WGS) entry which is preliminary data.</text>
</comment>
<evidence type="ECO:0000313" key="5">
    <source>
        <dbReference type="Proteomes" id="UP000325313"/>
    </source>
</evidence>
<protein>
    <submittedName>
        <fullName evidence="3">Uncharacterized protein</fullName>
    </submittedName>
</protein>
<feature type="region of interest" description="Disordered" evidence="1">
    <location>
        <begin position="1"/>
        <end position="75"/>
    </location>
</feature>
<evidence type="ECO:0000256" key="1">
    <source>
        <dbReference type="SAM" id="MobiDB-lite"/>
    </source>
</evidence>